<evidence type="ECO:0000313" key="1">
    <source>
        <dbReference type="EMBL" id="OHU60677.1"/>
    </source>
</evidence>
<proteinExistence type="predicted"/>
<organism evidence="1 2">
    <name type="scientific">Mycobacteroides chelonae</name>
    <name type="common">Mycobacterium chelonae</name>
    <dbReference type="NCBI Taxonomy" id="1774"/>
    <lineage>
        <taxon>Bacteria</taxon>
        <taxon>Bacillati</taxon>
        <taxon>Actinomycetota</taxon>
        <taxon>Actinomycetes</taxon>
        <taxon>Mycobacteriales</taxon>
        <taxon>Mycobacteriaceae</taxon>
        <taxon>Mycobacteroides</taxon>
    </lineage>
</organism>
<reference evidence="1 2" key="1">
    <citation type="submission" date="2016-10" db="EMBL/GenBank/DDBJ databases">
        <title>Evaluation of Human, Veterinary and Environmental Mycobacterium chelonae Isolates by Core Genome Phylogenomic Analysis, Targeted Gene Comparison, and Anti-microbial Susceptibility Patterns: A Tale of Mistaken Identities.</title>
        <authorList>
            <person name="Fogelson S.B."/>
            <person name="Camus A.C."/>
            <person name="Lorenz W."/>
            <person name="Vasireddy R."/>
            <person name="Vasireddy S."/>
            <person name="Smith T."/>
            <person name="Brown-Elliott B.A."/>
            <person name="Wallace R.J.Jr."/>
            <person name="Hasan N.A."/>
            <person name="Reischl U."/>
            <person name="Sanchez S."/>
        </authorList>
    </citation>
    <scope>NUCLEOTIDE SEQUENCE [LARGE SCALE GENOMIC DNA]</scope>
    <source>
        <strain evidence="1 2">15515</strain>
    </source>
</reference>
<dbReference type="AlphaFoldDB" id="A0A1S1LW42"/>
<sequence>MTLPAVREPVDVARLIKDRLKADMAARFPELSVRLELPSDWTLGSDPVLLVADDGSTLDMWPAATDPTIRITSWTSGRETKYAYAAMPHLLTTRISGIAAILPGAAFLEARDSRTSGDLISFTVRTRARAR</sequence>
<dbReference type="EMBL" id="MLIQ01000008">
    <property type="protein sequence ID" value="OHU60677.1"/>
    <property type="molecule type" value="Genomic_DNA"/>
</dbReference>
<evidence type="ECO:0000313" key="2">
    <source>
        <dbReference type="Proteomes" id="UP000180043"/>
    </source>
</evidence>
<dbReference type="Proteomes" id="UP000180043">
    <property type="component" value="Unassembled WGS sequence"/>
</dbReference>
<dbReference type="RefSeq" id="WP_070940589.1">
    <property type="nucleotide sequence ID" value="NZ_MLII01000042.1"/>
</dbReference>
<name>A0A1S1LW42_MYCCH</name>
<comment type="caution">
    <text evidence="1">The sequence shown here is derived from an EMBL/GenBank/DDBJ whole genome shotgun (WGS) entry which is preliminary data.</text>
</comment>
<protein>
    <submittedName>
        <fullName evidence="1">Uncharacterized protein</fullName>
    </submittedName>
</protein>
<gene>
    <name evidence="1" type="ORF">BKG82_02135</name>
</gene>
<accession>A0A1S1LW42</accession>